<reference evidence="1 2" key="1">
    <citation type="submission" date="2013-03" db="EMBL/GenBank/DDBJ databases">
        <title>The Genome Sequence of Acinetobacter tandoii CIP 107469.</title>
        <authorList>
            <consortium name="The Broad Institute Genome Sequencing Platform"/>
            <consortium name="The Broad Institute Genome Sequencing Center for Infectious Disease"/>
            <person name="Cerqueira G."/>
            <person name="Feldgarden M."/>
            <person name="Courvalin P."/>
            <person name="Perichon B."/>
            <person name="Grillot-Courvalin C."/>
            <person name="Clermont D."/>
            <person name="Rocha E."/>
            <person name="Yoon E.-J."/>
            <person name="Nemec A."/>
            <person name="Walker B."/>
            <person name="Young S.K."/>
            <person name="Zeng Q."/>
            <person name="Gargeya S."/>
            <person name="Fitzgerald M."/>
            <person name="Haas B."/>
            <person name="Abouelleil A."/>
            <person name="Alvarado L."/>
            <person name="Arachchi H.M."/>
            <person name="Berlin A.M."/>
            <person name="Chapman S.B."/>
            <person name="Dewar J."/>
            <person name="Goldberg J."/>
            <person name="Griggs A."/>
            <person name="Gujja S."/>
            <person name="Hansen M."/>
            <person name="Howarth C."/>
            <person name="Imamovic A."/>
            <person name="Larimer J."/>
            <person name="McCowan C."/>
            <person name="Murphy C."/>
            <person name="Neiman D."/>
            <person name="Pearson M."/>
            <person name="Priest M."/>
            <person name="Roberts A."/>
            <person name="Saif S."/>
            <person name="Shea T."/>
            <person name="Sisk P."/>
            <person name="Sykes S."/>
            <person name="Wortman J."/>
            <person name="Nusbaum C."/>
            <person name="Birren B."/>
        </authorList>
    </citation>
    <scope>NUCLEOTIDE SEQUENCE [LARGE SCALE GENOMIC DNA]</scope>
    <source>
        <strain evidence="1 2">CIP 107469</strain>
    </source>
</reference>
<dbReference type="InterPro" id="IPR014583">
    <property type="entry name" value="Uncharacterised_Sir2-like"/>
</dbReference>
<proteinExistence type="predicted"/>
<dbReference type="RefSeq" id="WP_016168614.1">
    <property type="nucleotide sequence ID" value="NZ_JHZG01000020.1"/>
</dbReference>
<evidence type="ECO:0000313" key="2">
    <source>
        <dbReference type="Proteomes" id="UP000016201"/>
    </source>
</evidence>
<dbReference type="InterPro" id="IPR029035">
    <property type="entry name" value="DHS-like_NAD/FAD-binding_dom"/>
</dbReference>
<keyword evidence="2" id="KW-1185">Reference proteome</keyword>
<organism evidence="1 2">
    <name type="scientific">Acinetobacter tandoii DSM 14970 = CIP 107469</name>
    <dbReference type="NCBI Taxonomy" id="1120927"/>
    <lineage>
        <taxon>Bacteria</taxon>
        <taxon>Pseudomonadati</taxon>
        <taxon>Pseudomonadota</taxon>
        <taxon>Gammaproteobacteria</taxon>
        <taxon>Moraxellales</taxon>
        <taxon>Moraxellaceae</taxon>
        <taxon>Acinetobacter</taxon>
    </lineage>
</organism>
<accession>R9ATA2</accession>
<dbReference type="SUPFAM" id="SSF52467">
    <property type="entry name" value="DHS-like NAD/FAD-binding domain"/>
    <property type="match status" value="1"/>
</dbReference>
<dbReference type="AlphaFoldDB" id="R9ATA2"/>
<dbReference type="EMBL" id="AQFM01000047">
    <property type="protein sequence ID" value="EOR03281.1"/>
    <property type="molecule type" value="Genomic_DNA"/>
</dbReference>
<protein>
    <submittedName>
        <fullName evidence="1">Uncharacterized protein</fullName>
    </submittedName>
</protein>
<dbReference type="PATRIC" id="fig|1120927.3.peg.3540"/>
<evidence type="ECO:0000313" key="1">
    <source>
        <dbReference type="EMBL" id="EOR03281.1"/>
    </source>
</evidence>
<dbReference type="Pfam" id="PF13289">
    <property type="entry name" value="SIR2_2"/>
    <property type="match status" value="1"/>
</dbReference>
<dbReference type="OrthoDB" id="95129at2"/>
<dbReference type="Proteomes" id="UP000016201">
    <property type="component" value="Unassembled WGS sequence"/>
</dbReference>
<dbReference type="PIRSF" id="PIRSF033541">
    <property type="entry name" value="ORF25P_Sir2"/>
    <property type="match status" value="1"/>
</dbReference>
<dbReference type="Gene3D" id="3.40.50.1220">
    <property type="entry name" value="TPP-binding domain"/>
    <property type="match status" value="1"/>
</dbReference>
<comment type="caution">
    <text evidence="1">The sequence shown here is derived from an EMBL/GenBank/DDBJ whole genome shotgun (WGS) entry which is preliminary data.</text>
</comment>
<gene>
    <name evidence="1" type="ORF">I593_03636</name>
</gene>
<name>R9ATA2_9GAMM</name>
<sequence>MSKFSHLSTLKKAYKDEKLMLFLGAGVSTILNLPNWSDLINLIAEECDYDPKVFKTLADDNALLLAEFYYIKSYKSFGSLRSKLDQKWHTPEFMRKLSDSDFHKLLAEKKFQLIYTTNYDQWIEKAFDLYSQPYTKISHISHISNTKKNVPQIVKFHGDFSDDNSIILNESSYYRRMKFEDPLDIKFKSDLLSHSVLFMGYSLNDMNIRRVIFELNRSWPETHKNQKPKCYIMVKNHNEIIDTVLEDWGVIPITAEELGITSPDRNIQNAQILEAISS</sequence>